<dbReference type="SUPFAM" id="SSF52540">
    <property type="entry name" value="P-loop containing nucleoside triphosphate hydrolases"/>
    <property type="match status" value="1"/>
</dbReference>
<keyword evidence="2" id="KW-1185">Reference proteome</keyword>
<protein>
    <recommendedName>
        <fullName evidence="3">Thymidylate kinase-like domain-containing protein</fullName>
    </recommendedName>
</protein>
<organism evidence="1 2">
    <name type="scientific">Paenibacillus glacialis</name>
    <dbReference type="NCBI Taxonomy" id="494026"/>
    <lineage>
        <taxon>Bacteria</taxon>
        <taxon>Bacillati</taxon>
        <taxon>Bacillota</taxon>
        <taxon>Bacilli</taxon>
        <taxon>Bacillales</taxon>
        <taxon>Paenibacillaceae</taxon>
        <taxon>Paenibacillus</taxon>
    </lineage>
</organism>
<reference evidence="1 2" key="1">
    <citation type="submission" date="2016-03" db="EMBL/GenBank/DDBJ databases">
        <title>Draft genome sequence of Paenibacillus glacialis DSM 22343.</title>
        <authorList>
            <person name="Shin S.-K."/>
            <person name="Yi H."/>
        </authorList>
    </citation>
    <scope>NUCLEOTIDE SEQUENCE [LARGE SCALE GENOMIC DNA]</scope>
    <source>
        <strain evidence="1 2">DSM 22343</strain>
    </source>
</reference>
<dbReference type="Proteomes" id="UP000076967">
    <property type="component" value="Unassembled WGS sequence"/>
</dbReference>
<dbReference type="OrthoDB" id="8211253at2"/>
<dbReference type="STRING" id="494026.PGLA_19705"/>
<dbReference type="EMBL" id="LVJH01000048">
    <property type="protein sequence ID" value="OAB38329.1"/>
    <property type="molecule type" value="Genomic_DNA"/>
</dbReference>
<accession>A0A168HMB5</accession>
<evidence type="ECO:0008006" key="3">
    <source>
        <dbReference type="Google" id="ProtNLM"/>
    </source>
</evidence>
<dbReference type="RefSeq" id="WP_068536150.1">
    <property type="nucleotide sequence ID" value="NZ_LVJH01000048.1"/>
</dbReference>
<evidence type="ECO:0000313" key="1">
    <source>
        <dbReference type="EMBL" id="OAB38329.1"/>
    </source>
</evidence>
<comment type="caution">
    <text evidence="1">The sequence shown here is derived from an EMBL/GenBank/DDBJ whole genome shotgun (WGS) entry which is preliminary data.</text>
</comment>
<dbReference type="Gene3D" id="3.40.50.300">
    <property type="entry name" value="P-loop containing nucleotide triphosphate hydrolases"/>
    <property type="match status" value="1"/>
</dbReference>
<evidence type="ECO:0000313" key="2">
    <source>
        <dbReference type="Proteomes" id="UP000076967"/>
    </source>
</evidence>
<dbReference type="AlphaFoldDB" id="A0A168HMB5"/>
<gene>
    <name evidence="1" type="ORF">PGLA_19705</name>
</gene>
<dbReference type="InterPro" id="IPR027417">
    <property type="entry name" value="P-loop_NTPase"/>
</dbReference>
<name>A0A168HMB5_9BACL</name>
<proteinExistence type="predicted"/>
<sequence>MNHPHKLIIVDGIPGSGKSTLSEMISKELTKQEIKNIFYHELTEKHPLFIYDCKFITFKDHSEAEYYFNRVVELFNRFVELHKNESEVIIIESILFQDTLSFAYNMGMDRLKIKALFNLLVDILSRLNPILIYIYQLDVRRNWEMIGKIRGVEWIPSLHTQEGLDEAERDWKPNQEFIKSLIEEWEIPKLIIENKDYLWEQYTERTKEFLEVNSLMSDSIS</sequence>